<keyword evidence="6" id="KW-1133">Transmembrane helix</keyword>
<evidence type="ECO:0000256" key="8">
    <source>
        <dbReference type="ARBA" id="ARBA00023136"/>
    </source>
</evidence>
<evidence type="ECO:0000256" key="1">
    <source>
        <dbReference type="ARBA" id="ARBA00004448"/>
    </source>
</evidence>
<evidence type="ECO:0000256" key="9">
    <source>
        <dbReference type="PROSITE-ProRule" id="PRU00282"/>
    </source>
</evidence>
<dbReference type="Gene3D" id="1.50.40.10">
    <property type="entry name" value="Mitochondrial carrier domain"/>
    <property type="match status" value="1"/>
</dbReference>
<keyword evidence="12" id="KW-1185">Reference proteome</keyword>
<feature type="repeat" description="Solcar" evidence="9">
    <location>
        <begin position="149"/>
        <end position="234"/>
    </location>
</feature>
<dbReference type="InterPro" id="IPR002067">
    <property type="entry name" value="MCP"/>
</dbReference>
<gene>
    <name evidence="11" type="ORF">LAQU0_S04e05468g</name>
</gene>
<dbReference type="InterPro" id="IPR018108">
    <property type="entry name" value="MCP_transmembrane"/>
</dbReference>
<comment type="similarity">
    <text evidence="10">Belongs to the mitochondrial carrier (TC 2.A.29) family.</text>
</comment>
<keyword evidence="8 9" id="KW-0472">Membrane</keyword>
<evidence type="ECO:0000256" key="6">
    <source>
        <dbReference type="ARBA" id="ARBA00022989"/>
    </source>
</evidence>
<dbReference type="InterPro" id="IPR023395">
    <property type="entry name" value="MCP_dom_sf"/>
</dbReference>
<evidence type="ECO:0000256" key="3">
    <source>
        <dbReference type="ARBA" id="ARBA00022692"/>
    </source>
</evidence>
<evidence type="ECO:0000256" key="5">
    <source>
        <dbReference type="ARBA" id="ARBA00022792"/>
    </source>
</evidence>
<keyword evidence="4" id="KW-0677">Repeat</keyword>
<keyword evidence="2 10" id="KW-0813">Transport</keyword>
<keyword evidence="7" id="KW-0496">Mitochondrion</keyword>
<dbReference type="AlphaFoldDB" id="A0A0P1KQ28"/>
<dbReference type="OrthoDB" id="18574at2759"/>
<dbReference type="SUPFAM" id="SSF103506">
    <property type="entry name" value="Mitochondrial carrier"/>
    <property type="match status" value="1"/>
</dbReference>
<sequence length="347" mass="38650">MSLKFFNDTTLRKTAYNIKRISVCTKSRLLRVPRPILLWLAEFMSGDHLRKGQEIPLAKSLLAGCVSGLSARLVTAPLDTLKIRLQLQLANEAANGGTIFTLAKLVREEGVRALWKGNVPAMTMYVLYGSTQFSSYSTLNKWLAGNEWPAQVHTAAVGALAGTCSAVASYPCDVLRTRFIANHNRQFSTMLSTIREILQHEGLHGFFKGVTSSIFSITIASSSMFATYEAVKIFCEQRSRRDSTPVQILDSSASMIAGVVSKTIVFPIDTVRKRYQVVNWQRIAHLSHANVAYEYYTGIGFIKLALRITEKEGLRALYRGYSLAIFKSVPSTVVSLGMYEWCLRRIG</sequence>
<evidence type="ECO:0000256" key="10">
    <source>
        <dbReference type="RuleBase" id="RU000488"/>
    </source>
</evidence>
<dbReference type="GO" id="GO:0005743">
    <property type="term" value="C:mitochondrial inner membrane"/>
    <property type="evidence" value="ECO:0007669"/>
    <property type="project" value="UniProtKB-SubCell"/>
</dbReference>
<dbReference type="GO" id="GO:0055085">
    <property type="term" value="P:transmembrane transport"/>
    <property type="evidence" value="ECO:0007669"/>
    <property type="project" value="InterPro"/>
</dbReference>
<proteinExistence type="inferred from homology"/>
<dbReference type="PROSITE" id="PS50920">
    <property type="entry name" value="SOLCAR"/>
    <property type="match status" value="3"/>
</dbReference>
<organism evidence="11 12">
    <name type="scientific">Lachancea quebecensis</name>
    <dbReference type="NCBI Taxonomy" id="1654605"/>
    <lineage>
        <taxon>Eukaryota</taxon>
        <taxon>Fungi</taxon>
        <taxon>Dikarya</taxon>
        <taxon>Ascomycota</taxon>
        <taxon>Saccharomycotina</taxon>
        <taxon>Saccharomycetes</taxon>
        <taxon>Saccharomycetales</taxon>
        <taxon>Saccharomycetaceae</taxon>
        <taxon>Lachancea</taxon>
    </lineage>
</organism>
<feature type="repeat" description="Solcar" evidence="9">
    <location>
        <begin position="245"/>
        <end position="345"/>
    </location>
</feature>
<comment type="subcellular location">
    <subcellularLocation>
        <location evidence="1">Mitochondrion inner membrane</location>
        <topology evidence="1">Multi-pass membrane protein</topology>
    </subcellularLocation>
</comment>
<accession>A0A0P1KQ28</accession>
<evidence type="ECO:0000313" key="12">
    <source>
        <dbReference type="Proteomes" id="UP000236544"/>
    </source>
</evidence>
<dbReference type="PRINTS" id="PR00926">
    <property type="entry name" value="MITOCARRIER"/>
</dbReference>
<reference evidence="12" key="1">
    <citation type="submission" date="2015-10" db="EMBL/GenBank/DDBJ databases">
        <authorList>
            <person name="Devillers H."/>
        </authorList>
    </citation>
    <scope>NUCLEOTIDE SEQUENCE [LARGE SCALE GENOMIC DNA]</scope>
</reference>
<evidence type="ECO:0000256" key="4">
    <source>
        <dbReference type="ARBA" id="ARBA00022737"/>
    </source>
</evidence>
<name>A0A0P1KQ28_9SACH</name>
<evidence type="ECO:0000313" key="11">
    <source>
        <dbReference type="EMBL" id="CUS21982.1"/>
    </source>
</evidence>
<keyword evidence="3 9" id="KW-0812">Transmembrane</keyword>
<dbReference type="EMBL" id="LN890563">
    <property type="protein sequence ID" value="CUS21982.1"/>
    <property type="molecule type" value="Genomic_DNA"/>
</dbReference>
<dbReference type="Proteomes" id="UP000236544">
    <property type="component" value="Unassembled WGS sequence"/>
</dbReference>
<keyword evidence="5" id="KW-0999">Mitochondrion inner membrane</keyword>
<dbReference type="Pfam" id="PF00153">
    <property type="entry name" value="Mito_carr"/>
    <property type="match status" value="3"/>
</dbReference>
<dbReference type="PANTHER" id="PTHR24089">
    <property type="entry name" value="SOLUTE CARRIER FAMILY 25"/>
    <property type="match status" value="1"/>
</dbReference>
<feature type="repeat" description="Solcar" evidence="9">
    <location>
        <begin position="55"/>
        <end position="142"/>
    </location>
</feature>
<protein>
    <submittedName>
        <fullName evidence="11">LAQU0S04e05468g1_1</fullName>
    </submittedName>
</protein>
<evidence type="ECO:0000256" key="2">
    <source>
        <dbReference type="ARBA" id="ARBA00022448"/>
    </source>
</evidence>
<evidence type="ECO:0000256" key="7">
    <source>
        <dbReference type="ARBA" id="ARBA00023128"/>
    </source>
</evidence>